<name>A0A8S5QDP5_9CAUD</name>
<dbReference type="EMBL" id="BK015633">
    <property type="protein sequence ID" value="DAE16929.1"/>
    <property type="molecule type" value="Genomic_DNA"/>
</dbReference>
<evidence type="ECO:0000313" key="1">
    <source>
        <dbReference type="EMBL" id="DAE16929.1"/>
    </source>
</evidence>
<accession>A0A8S5QDP5</accession>
<reference evidence="1" key="1">
    <citation type="journal article" date="2021" name="Proc. Natl. Acad. Sci. U.S.A.">
        <title>A Catalog of Tens of Thousands of Viruses from Human Metagenomes Reveals Hidden Associations with Chronic Diseases.</title>
        <authorList>
            <person name="Tisza M.J."/>
            <person name="Buck C.B."/>
        </authorList>
    </citation>
    <scope>NUCLEOTIDE SEQUENCE</scope>
    <source>
        <strain evidence="1">CtHhH6</strain>
    </source>
</reference>
<sequence>MALRHYPKEIEELMKIWEPYEDKVKDGVMRDAPKEAIEAFNKCKKWAWEQGQ</sequence>
<protein>
    <submittedName>
        <fullName evidence="1">Uncharacterized protein</fullName>
    </submittedName>
</protein>
<organism evidence="1">
    <name type="scientific">Siphoviridae sp. ctHhH6</name>
    <dbReference type="NCBI Taxonomy" id="2825422"/>
    <lineage>
        <taxon>Viruses</taxon>
        <taxon>Duplodnaviria</taxon>
        <taxon>Heunggongvirae</taxon>
        <taxon>Uroviricota</taxon>
        <taxon>Caudoviricetes</taxon>
    </lineage>
</organism>
<proteinExistence type="predicted"/>